<dbReference type="EMBL" id="AE000513">
    <property type="protein sequence ID" value="AAF10108.1"/>
    <property type="molecule type" value="Genomic_DNA"/>
</dbReference>
<reference evidence="1 2" key="1">
    <citation type="journal article" date="1999" name="Science">
        <title>Genome sequence of the radioresistant bacterium Deinococcus radiodurans R1.</title>
        <authorList>
            <person name="White O."/>
            <person name="Eisen J.A."/>
            <person name="Heidelberg J.F."/>
            <person name="Hickey E.K."/>
            <person name="Peterson J.D."/>
            <person name="Dodson R.J."/>
            <person name="Haft D.H."/>
            <person name="Gwinn M.L."/>
            <person name="Nelson W.C."/>
            <person name="Richardson D.L."/>
            <person name="Moffat K.S."/>
            <person name="Qin H."/>
            <person name="Jiang L."/>
            <person name="Pamphile W."/>
            <person name="Crosby M."/>
            <person name="Shen M."/>
            <person name="Vamathevan J.J."/>
            <person name="Lam P."/>
            <person name="McDonald L."/>
            <person name="Utterback T."/>
            <person name="Zalewski C."/>
            <person name="Makarova K.S."/>
            <person name="Aravind L."/>
            <person name="Daly M.J."/>
            <person name="Minton K.W."/>
            <person name="Fleischmann R.D."/>
            <person name="Ketchum K.A."/>
            <person name="Nelson K.E."/>
            <person name="Salzberg S."/>
            <person name="Smith H.O."/>
            <person name="Venter J.C."/>
            <person name="Fraser C.M."/>
        </authorList>
    </citation>
    <scope>NUCLEOTIDE SEQUENCE [LARGE SCALE GENOMIC DNA]</scope>
    <source>
        <strain evidence="2">ATCC 13939 / DSM 20539 / JCM 16871 / LMG 4051 / NBRC 15346 / NCIMB 9279 / R1 / VKM B-1422</strain>
    </source>
</reference>
<sequence>MRGVLAALGERVRLNTRELTAEIYGASLWGYSDEVSTRRALRRLHAQGRVFCLGFDSYGSRVWCLPENAGILTPPWKTKRDALAPPESVMLGELLASSFAAGMARAWNTQRLELE</sequence>
<accession>Q9RWY9</accession>
<name>Q9RWY9_DEIRA</name>
<dbReference type="EnsemblBacteria" id="AAF10108">
    <property type="protein sequence ID" value="AAF10108"/>
    <property type="gene ID" value="DR_0526"/>
</dbReference>
<dbReference type="KEGG" id="dra:DR_0526"/>
<dbReference type="Proteomes" id="UP000002524">
    <property type="component" value="Chromosome 1"/>
</dbReference>
<dbReference type="PaxDb" id="243230-DR_0526"/>
<evidence type="ECO:0000313" key="2">
    <source>
        <dbReference type="Proteomes" id="UP000002524"/>
    </source>
</evidence>
<keyword evidence="2" id="KW-1185">Reference proteome</keyword>
<dbReference type="HOGENOM" id="CLU_2104986_0_0_0"/>
<protein>
    <submittedName>
        <fullName evidence="1">Uncharacterized protein</fullName>
    </submittedName>
</protein>
<evidence type="ECO:0000313" key="1">
    <source>
        <dbReference type="EMBL" id="AAF10108.1"/>
    </source>
</evidence>
<dbReference type="PIR" id="D75507">
    <property type="entry name" value="D75507"/>
</dbReference>
<organism evidence="1 2">
    <name type="scientific">Deinococcus radiodurans (strain ATCC 13939 / DSM 20539 / JCM 16871 / CCUG 27074 / LMG 4051 / NBRC 15346 / NCIMB 9279 / VKM B-1422 / R1)</name>
    <dbReference type="NCBI Taxonomy" id="243230"/>
    <lineage>
        <taxon>Bacteria</taxon>
        <taxon>Thermotogati</taxon>
        <taxon>Deinococcota</taxon>
        <taxon>Deinococci</taxon>
        <taxon>Deinococcales</taxon>
        <taxon>Deinococcaceae</taxon>
        <taxon>Deinococcus</taxon>
    </lineage>
</organism>
<dbReference type="InParanoid" id="Q9RWY9"/>
<gene>
    <name evidence="1" type="ordered locus">DR_0526</name>
</gene>
<proteinExistence type="predicted"/>
<dbReference type="PATRIC" id="fig|243230.17.peg.702"/>
<dbReference type="AlphaFoldDB" id="Q9RWY9"/>